<dbReference type="PANTHER" id="PTHR32024">
    <property type="entry name" value="TRK SYSTEM POTASSIUM UPTAKE PROTEIN TRKG-RELATED"/>
    <property type="match status" value="1"/>
</dbReference>
<sequence>MVVKKRFYNPAQLFISSFLLLIAAGTCLLKLPLALNQPLSWIDALFTSTSAVCVTGLIVVDTATHFTFWGQLIIMLLIQAGGIGILSFAALFTYFLKGGSTYESQLTVGAYSNTERMSEVFVLLRRMVWITLGIELVGALGVFWSLGDGNGMSLGNRIFFSLFHAISSFCNAGFSTLSNGLMEGTVVHNYSLQFVISLIYIFGGLGFPIVVNVLQYSRHVYRRLIGKWTLKGSFHRPWVLNINSKINLVTTGIITFFATLIIYVNEYGHVLSSHQGIGKLVIAFSTATTPRTAGFNSIDFGALQFSTIIFVMLLMWIGASPNSTGGGIKTSTIALAVMNVLSLARGKDRTEVFGREIGIISIKRAFATMFLSLFTIGVAIFSISFFEPNRPLLEIAFECFSAYSTVGLSLGVTSGFVAGSKIVLIIVMFVGRVTMLSVLIAFIKKIKYTHYRYAQEELTIY</sequence>
<feature type="transmembrane region" description="Helical" evidence="8">
    <location>
        <begin position="72"/>
        <end position="96"/>
    </location>
</feature>
<feature type="transmembrane region" description="Helical" evidence="8">
    <location>
        <begin position="422"/>
        <end position="443"/>
    </location>
</feature>
<organism evidence="9 10">
    <name type="scientific">Sphingobacterium corticibacterium</name>
    <dbReference type="NCBI Taxonomy" id="2484746"/>
    <lineage>
        <taxon>Bacteria</taxon>
        <taxon>Pseudomonadati</taxon>
        <taxon>Bacteroidota</taxon>
        <taxon>Sphingobacteriia</taxon>
        <taxon>Sphingobacteriales</taxon>
        <taxon>Sphingobacteriaceae</taxon>
        <taxon>Sphingobacterium</taxon>
    </lineage>
</organism>
<dbReference type="EMBL" id="SGIT01000001">
    <property type="protein sequence ID" value="RZF62948.1"/>
    <property type="molecule type" value="Genomic_DNA"/>
</dbReference>
<evidence type="ECO:0000256" key="8">
    <source>
        <dbReference type="SAM" id="Phobius"/>
    </source>
</evidence>
<evidence type="ECO:0000256" key="2">
    <source>
        <dbReference type="ARBA" id="ARBA00022448"/>
    </source>
</evidence>
<dbReference type="GO" id="GO:0030001">
    <property type="term" value="P:metal ion transport"/>
    <property type="evidence" value="ECO:0007669"/>
    <property type="project" value="UniProtKB-ARBA"/>
</dbReference>
<protein>
    <submittedName>
        <fullName evidence="9">ATPase</fullName>
    </submittedName>
</protein>
<name>A0A4V2DCW9_9SPHI</name>
<dbReference type="InterPro" id="IPR003445">
    <property type="entry name" value="Cat_transpt"/>
</dbReference>
<evidence type="ECO:0000313" key="10">
    <source>
        <dbReference type="Proteomes" id="UP000292855"/>
    </source>
</evidence>
<feature type="transmembrane region" description="Helical" evidence="8">
    <location>
        <begin position="365"/>
        <end position="386"/>
    </location>
</feature>
<gene>
    <name evidence="9" type="ORF">EWE74_07700</name>
</gene>
<keyword evidence="7 8" id="KW-0472">Membrane</keyword>
<feature type="transmembrane region" description="Helical" evidence="8">
    <location>
        <begin position="190"/>
        <end position="214"/>
    </location>
</feature>
<dbReference type="OrthoDB" id="9810952at2"/>
<dbReference type="PANTHER" id="PTHR32024:SF1">
    <property type="entry name" value="KTR SYSTEM POTASSIUM UPTAKE PROTEIN B"/>
    <property type="match status" value="1"/>
</dbReference>
<feature type="transmembrane region" description="Helical" evidence="8">
    <location>
        <begin position="127"/>
        <end position="146"/>
    </location>
</feature>
<keyword evidence="6" id="KW-0406">Ion transport</keyword>
<dbReference type="GO" id="GO:0008324">
    <property type="term" value="F:monoatomic cation transmembrane transporter activity"/>
    <property type="evidence" value="ECO:0007669"/>
    <property type="project" value="InterPro"/>
</dbReference>
<evidence type="ECO:0000256" key="7">
    <source>
        <dbReference type="ARBA" id="ARBA00023136"/>
    </source>
</evidence>
<comment type="caution">
    <text evidence="9">The sequence shown here is derived from an EMBL/GenBank/DDBJ whole genome shotgun (WGS) entry which is preliminary data.</text>
</comment>
<comment type="subcellular location">
    <subcellularLocation>
        <location evidence="1">Cell membrane</location>
        <topology evidence="1">Multi-pass membrane protein</topology>
    </subcellularLocation>
</comment>
<reference evidence="9 10" key="1">
    <citation type="submission" date="2019-02" db="EMBL/GenBank/DDBJ databases">
        <authorList>
            <person name="Li Y."/>
        </authorList>
    </citation>
    <scope>NUCLEOTIDE SEQUENCE [LARGE SCALE GENOMIC DNA]</scope>
    <source>
        <strain evidence="9 10">30C10-4-7</strain>
    </source>
</reference>
<feature type="transmembrane region" description="Helical" evidence="8">
    <location>
        <begin position="246"/>
        <end position="264"/>
    </location>
</feature>
<keyword evidence="4 8" id="KW-0812">Transmembrane</keyword>
<evidence type="ECO:0000256" key="1">
    <source>
        <dbReference type="ARBA" id="ARBA00004651"/>
    </source>
</evidence>
<feature type="transmembrane region" description="Helical" evidence="8">
    <location>
        <begin position="158"/>
        <end position="178"/>
    </location>
</feature>
<feature type="transmembrane region" description="Helical" evidence="8">
    <location>
        <begin position="39"/>
        <end position="60"/>
    </location>
</feature>
<keyword evidence="3" id="KW-1003">Cell membrane</keyword>
<dbReference type="GO" id="GO:0005886">
    <property type="term" value="C:plasma membrane"/>
    <property type="evidence" value="ECO:0007669"/>
    <property type="project" value="UniProtKB-SubCell"/>
</dbReference>
<dbReference type="AlphaFoldDB" id="A0A4V2DCW9"/>
<dbReference type="Proteomes" id="UP000292855">
    <property type="component" value="Unassembled WGS sequence"/>
</dbReference>
<evidence type="ECO:0000313" key="9">
    <source>
        <dbReference type="EMBL" id="RZF62948.1"/>
    </source>
</evidence>
<keyword evidence="10" id="KW-1185">Reference proteome</keyword>
<evidence type="ECO:0000256" key="5">
    <source>
        <dbReference type="ARBA" id="ARBA00022989"/>
    </source>
</evidence>
<evidence type="ECO:0000256" key="6">
    <source>
        <dbReference type="ARBA" id="ARBA00023065"/>
    </source>
</evidence>
<keyword evidence="2" id="KW-0813">Transport</keyword>
<accession>A0A4V2DCW9</accession>
<keyword evidence="5 8" id="KW-1133">Transmembrane helix</keyword>
<evidence type="ECO:0000256" key="3">
    <source>
        <dbReference type="ARBA" id="ARBA00022475"/>
    </source>
</evidence>
<evidence type="ECO:0000256" key="4">
    <source>
        <dbReference type="ARBA" id="ARBA00022692"/>
    </source>
</evidence>
<proteinExistence type="predicted"/>
<feature type="transmembrane region" description="Helical" evidence="8">
    <location>
        <begin position="300"/>
        <end position="319"/>
    </location>
</feature>
<dbReference type="Pfam" id="PF02386">
    <property type="entry name" value="TrkH"/>
    <property type="match status" value="1"/>
</dbReference>